<comment type="similarity">
    <text evidence="1">Belongs to the PRORSD1 family.</text>
</comment>
<gene>
    <name evidence="4" type="ORF">CASFOL_016244</name>
</gene>
<evidence type="ECO:0000256" key="1">
    <source>
        <dbReference type="ARBA" id="ARBA00010201"/>
    </source>
</evidence>
<reference evidence="5" key="1">
    <citation type="journal article" date="2024" name="IScience">
        <title>Strigolactones Initiate the Formation of Haustorium-like Structures in Castilleja.</title>
        <authorList>
            <person name="Buerger M."/>
            <person name="Peterson D."/>
            <person name="Chory J."/>
        </authorList>
    </citation>
    <scope>NUCLEOTIDE SEQUENCE [LARGE SCALE GENOMIC DNA]</scope>
</reference>
<dbReference type="Pfam" id="PF04073">
    <property type="entry name" value="tRNA_edit"/>
    <property type="match status" value="1"/>
</dbReference>
<feature type="domain" description="YbaK/aminoacyl-tRNA synthetase-associated" evidence="3">
    <location>
        <begin position="32"/>
        <end position="149"/>
    </location>
</feature>
<feature type="region of interest" description="Disordered" evidence="2">
    <location>
        <begin position="208"/>
        <end position="233"/>
    </location>
</feature>
<organism evidence="4 5">
    <name type="scientific">Castilleja foliolosa</name>
    <dbReference type="NCBI Taxonomy" id="1961234"/>
    <lineage>
        <taxon>Eukaryota</taxon>
        <taxon>Viridiplantae</taxon>
        <taxon>Streptophyta</taxon>
        <taxon>Embryophyta</taxon>
        <taxon>Tracheophyta</taxon>
        <taxon>Spermatophyta</taxon>
        <taxon>Magnoliopsida</taxon>
        <taxon>eudicotyledons</taxon>
        <taxon>Gunneridae</taxon>
        <taxon>Pentapetalae</taxon>
        <taxon>asterids</taxon>
        <taxon>lamiids</taxon>
        <taxon>Lamiales</taxon>
        <taxon>Orobanchaceae</taxon>
        <taxon>Pedicularideae</taxon>
        <taxon>Castillejinae</taxon>
        <taxon>Castilleja</taxon>
    </lineage>
</organism>
<keyword evidence="5" id="KW-1185">Reference proteome</keyword>
<comment type="caution">
    <text evidence="4">The sequence shown here is derived from an EMBL/GenBank/DDBJ whole genome shotgun (WGS) entry which is preliminary data.</text>
</comment>
<dbReference type="EMBL" id="JAVIJP010000017">
    <property type="protein sequence ID" value="KAL3641276.1"/>
    <property type="molecule type" value="Genomic_DNA"/>
</dbReference>
<dbReference type="InterPro" id="IPR036754">
    <property type="entry name" value="YbaK/aa-tRNA-synt-asso_dom_sf"/>
</dbReference>
<evidence type="ECO:0000313" key="4">
    <source>
        <dbReference type="EMBL" id="KAL3641276.1"/>
    </source>
</evidence>
<accession>A0ABD3DK26</accession>
<evidence type="ECO:0000256" key="2">
    <source>
        <dbReference type="SAM" id="MobiDB-lite"/>
    </source>
</evidence>
<evidence type="ECO:0000313" key="5">
    <source>
        <dbReference type="Proteomes" id="UP001632038"/>
    </source>
</evidence>
<dbReference type="InterPro" id="IPR007214">
    <property type="entry name" value="YbaK/aa-tRNA-synth-assoc-dom"/>
</dbReference>
<dbReference type="AlphaFoldDB" id="A0ABD3DK26"/>
<dbReference type="InterPro" id="IPR040285">
    <property type="entry name" value="ProX/PRXD1"/>
</dbReference>
<dbReference type="PANTHER" id="PTHR31423">
    <property type="entry name" value="YBAK DOMAIN-CONTAINING PROTEIN"/>
    <property type="match status" value="1"/>
</dbReference>
<dbReference type="PANTHER" id="PTHR31423:SF3">
    <property type="entry name" value="PROLYL-TRNA SYNTHETASE ASSOCIATED DOMAIN-CONTAINING PROTEIN 1-RELATED"/>
    <property type="match status" value="1"/>
</dbReference>
<proteinExistence type="inferred from homology"/>
<dbReference type="SUPFAM" id="SSF55826">
    <property type="entry name" value="YbaK/ProRS associated domain"/>
    <property type="match status" value="1"/>
</dbReference>
<name>A0ABD3DK26_9LAMI</name>
<dbReference type="FunFam" id="3.90.960.10:FF:000005">
    <property type="entry name" value="Putative prolyl-tRNA synthetase"/>
    <property type="match status" value="1"/>
</dbReference>
<protein>
    <recommendedName>
        <fullName evidence="3">YbaK/aminoacyl-tRNA synthetase-associated domain-containing protein</fullName>
    </recommendedName>
</protein>
<evidence type="ECO:0000259" key="3">
    <source>
        <dbReference type="Pfam" id="PF04073"/>
    </source>
</evidence>
<dbReference type="CDD" id="cd04335">
    <property type="entry name" value="PrdX_deacylase"/>
    <property type="match status" value="1"/>
</dbReference>
<dbReference type="GO" id="GO:0006399">
    <property type="term" value="P:tRNA metabolic process"/>
    <property type="evidence" value="ECO:0007669"/>
    <property type="project" value="UniProtKB-ARBA"/>
</dbReference>
<dbReference type="Gene3D" id="3.90.960.10">
    <property type="entry name" value="YbaK/aminoacyl-tRNA synthetase-associated domain"/>
    <property type="match status" value="1"/>
</dbReference>
<dbReference type="Proteomes" id="UP001632038">
    <property type="component" value="Unassembled WGS sequence"/>
</dbReference>
<sequence length="308" mass="33861">MGFTKEHLLARLQELQIVYSRYENPVEMTVEAQLAEQLKGGLSKNLFVKDKKQRFYIVSALVETNVDLKVLSQRLGLGKGGLRVAPEEALSQILQVPLDCVTPFALVNESARNVSLLLDQGFKSRQYCIFRPLSNEMSIGLSANDLDKLLISIGITPAYVDLEANPTVGKDQPPDLAALVPSDAKLLADSLEKPGPIQVNENSRVSVNNQPANVKLSKPVKPSNAATKDKSNDAVKSSITYADTDKFIEEILEKTKSLVLSEIKEENNTVSTNISKLGVELKNIATIFKNTAYTEGFKAGIHHQPKRM</sequence>